<feature type="region of interest" description="Disordered" evidence="1">
    <location>
        <begin position="509"/>
        <end position="591"/>
    </location>
</feature>
<feature type="compositionally biased region" description="Polar residues" evidence="1">
    <location>
        <begin position="524"/>
        <end position="533"/>
    </location>
</feature>
<feature type="compositionally biased region" description="Low complexity" evidence="1">
    <location>
        <begin position="442"/>
        <end position="455"/>
    </location>
</feature>
<feature type="region of interest" description="Disordered" evidence="1">
    <location>
        <begin position="432"/>
        <end position="455"/>
    </location>
</feature>
<sequence length="1033" mass="113652">MTSRQTLTLASIWAFETAGVQEVETEIRTACPDVDLTCDYAKSDEALVLKTTIDVPIAPITEAIAGYIDKQRYKDLLDVPRVKRIDAPLPTEHLSVIFSEQQDKLLDLGKGPGEELIPYYNSRVTKCWVPHGGSVSCFAPFQSFLDVISSRSGTELTIGENLRGIGVTGTSESDVDDVLAKLTRIEMSLSCISKPQMANMGVVSSGGLSHLRMQPNPEAFRRILADQSEMESLDLNQVSTTVSFAFDANAQELKMAENLQSPPNVRNSLPQSQIWYDFRFQEIGTSDAYRATESMDPVDHHPSAIAPRHPFLTSEKAKEVNKWVEGPGSGSFEDDSKVPLAPPNSPPAQSPPTPAGPVGIIKSRRAAPPNKPPDTVNRNETKTLGLTKPKEPNPGARRIWKETYNPNETDPMDEGLAILKTSADDLLGLDFTYQDQSPPDDSSLTPEPISSSSGSLLEHCARLSVLSAAYRGQDYESRLGDQLTTSGSSPDQGVANKYFAQQRIAEFEKSRRLERKQSNDETASRSFHRTMSQVAGKTKNGAKAKKQSILDDAWPIPKNSKKGQSISPGKTSVNTESKALSNLPHPPGQKCRDTTVNAEVKELFETLQSPLEAAECFPGQLSLEVQFGLILIPVLPKTYDKDMITMAEWTNVFRPRTGIMAPSTKFINRVTTSGSDVDHLVALSTSQALGKRDLFERAYSEYNVTYEFHCLTRSRKPLIINIEEDGKFSIKAPSSLLGGVNLHCPEQIWDVRIALGGSPGLTNLTNDFEEAAGHLARSIWIQPDQQLLRIFAKTPKGDALVVDKVMMKRWTRHRHIRETIQENGPTTASKSTNPPDNGCDSCDIFLQITEVQDLIVGTHPRDPRALRARCDQHQEMTKQGRMWYEVSLVSPTIETILEANSKLEVGERTEDWRAADLLGEDALILRDEPLEPTASLSRVAAAIGTSGLGALYRLAKVVVEKMDGIGHRNSSQGLNLNITSNAPLHSLQPIPNQQRSFSFDEIDSIKEPGSILGADRANYGQSNQVAESAPGYW</sequence>
<comment type="caution">
    <text evidence="2">The sequence shown here is derived from an EMBL/GenBank/DDBJ whole genome shotgun (WGS) entry which is preliminary data.</text>
</comment>
<name>A0AAD4GYX5_ASPNN</name>
<dbReference type="Proteomes" id="UP001194746">
    <property type="component" value="Unassembled WGS sequence"/>
</dbReference>
<proteinExistence type="predicted"/>
<keyword evidence="3" id="KW-1185">Reference proteome</keyword>
<feature type="region of interest" description="Disordered" evidence="1">
    <location>
        <begin position="293"/>
        <end position="399"/>
    </location>
</feature>
<reference evidence="2" key="2">
    <citation type="submission" date="2020-02" db="EMBL/GenBank/DDBJ databases">
        <authorList>
            <person name="Gilchrist C.L.M."/>
            <person name="Chooi Y.-H."/>
        </authorList>
    </citation>
    <scope>NUCLEOTIDE SEQUENCE</scope>
    <source>
        <strain evidence="2">MST-FP2251</strain>
    </source>
</reference>
<feature type="compositionally biased region" description="Polar residues" evidence="1">
    <location>
        <begin position="562"/>
        <end position="580"/>
    </location>
</feature>
<evidence type="ECO:0000313" key="2">
    <source>
        <dbReference type="EMBL" id="KAF9894386.1"/>
    </source>
</evidence>
<organism evidence="2 3">
    <name type="scientific">Aspergillus nanangensis</name>
    <dbReference type="NCBI Taxonomy" id="2582783"/>
    <lineage>
        <taxon>Eukaryota</taxon>
        <taxon>Fungi</taxon>
        <taxon>Dikarya</taxon>
        <taxon>Ascomycota</taxon>
        <taxon>Pezizomycotina</taxon>
        <taxon>Eurotiomycetes</taxon>
        <taxon>Eurotiomycetidae</taxon>
        <taxon>Eurotiales</taxon>
        <taxon>Aspergillaceae</taxon>
        <taxon>Aspergillus</taxon>
        <taxon>Aspergillus subgen. Circumdati</taxon>
    </lineage>
</organism>
<reference evidence="2" key="1">
    <citation type="journal article" date="2019" name="Beilstein J. Org. Chem.">
        <title>Nanangenines: drimane sesquiterpenoids as the dominant metabolite cohort of a novel Australian fungus, Aspergillus nanangensis.</title>
        <authorList>
            <person name="Lacey H.J."/>
            <person name="Gilchrist C.L.M."/>
            <person name="Crombie A."/>
            <person name="Kalaitzis J.A."/>
            <person name="Vuong D."/>
            <person name="Rutledge P.J."/>
            <person name="Turner P."/>
            <person name="Pitt J.I."/>
            <person name="Lacey E."/>
            <person name="Chooi Y.H."/>
            <person name="Piggott A.M."/>
        </authorList>
    </citation>
    <scope>NUCLEOTIDE SEQUENCE</scope>
    <source>
        <strain evidence="2">MST-FP2251</strain>
    </source>
</reference>
<accession>A0AAD4GYX5</accession>
<feature type="compositionally biased region" description="Basic and acidic residues" evidence="1">
    <location>
        <begin position="509"/>
        <end position="523"/>
    </location>
</feature>
<evidence type="ECO:0000313" key="3">
    <source>
        <dbReference type="Proteomes" id="UP001194746"/>
    </source>
</evidence>
<dbReference type="AlphaFoldDB" id="A0AAD4GYX5"/>
<protein>
    <submittedName>
        <fullName evidence="2">Uncharacterized protein</fullName>
    </submittedName>
</protein>
<gene>
    <name evidence="2" type="ORF">FE257_007889</name>
</gene>
<evidence type="ECO:0000256" key="1">
    <source>
        <dbReference type="SAM" id="MobiDB-lite"/>
    </source>
</evidence>
<dbReference type="EMBL" id="VCAU01000004">
    <property type="protein sequence ID" value="KAF9894386.1"/>
    <property type="molecule type" value="Genomic_DNA"/>
</dbReference>
<feature type="compositionally biased region" description="Pro residues" evidence="1">
    <location>
        <begin position="340"/>
        <end position="355"/>
    </location>
</feature>